<evidence type="ECO:0000313" key="2">
    <source>
        <dbReference type="Proteomes" id="UP000523007"/>
    </source>
</evidence>
<evidence type="ECO:0000313" key="1">
    <source>
        <dbReference type="EMBL" id="MBB4934740.1"/>
    </source>
</evidence>
<comment type="caution">
    <text evidence="1">The sequence shown here is derived from an EMBL/GenBank/DDBJ whole genome shotgun (WGS) entry which is preliminary data.</text>
</comment>
<proteinExistence type="predicted"/>
<keyword evidence="2" id="KW-1185">Reference proteome</keyword>
<gene>
    <name evidence="1" type="ORF">F4561_005634</name>
</gene>
<sequence>MCQEEVGSATATLAASSRTVAVVSQRDHTGLDIGTRIPSQVVSHAGARRR</sequence>
<dbReference type="RefSeq" id="WP_184584322.1">
    <property type="nucleotide sequence ID" value="NZ_JACHJT010000002.1"/>
</dbReference>
<dbReference type="EMBL" id="JACHJT010000002">
    <property type="protein sequence ID" value="MBB4934740.1"/>
    <property type="molecule type" value="Genomic_DNA"/>
</dbReference>
<dbReference type="AlphaFoldDB" id="A0A7W7W6D1"/>
<reference evidence="1 2" key="1">
    <citation type="submission" date="2020-08" db="EMBL/GenBank/DDBJ databases">
        <title>Sequencing the genomes of 1000 actinobacteria strains.</title>
        <authorList>
            <person name="Klenk H.-P."/>
        </authorList>
    </citation>
    <scope>NUCLEOTIDE SEQUENCE [LARGE SCALE GENOMIC DNA]</scope>
    <source>
        <strain evidence="1 2">DSM 102030</strain>
    </source>
</reference>
<accession>A0A7W7W6D1</accession>
<dbReference type="Proteomes" id="UP000523007">
    <property type="component" value="Unassembled WGS sequence"/>
</dbReference>
<protein>
    <submittedName>
        <fullName evidence="1">Uncharacterized protein</fullName>
    </submittedName>
</protein>
<name>A0A7W7W6D1_9ACTN</name>
<organism evidence="1 2">
    <name type="scientific">Lipingzhangella halophila</name>
    <dbReference type="NCBI Taxonomy" id="1783352"/>
    <lineage>
        <taxon>Bacteria</taxon>
        <taxon>Bacillati</taxon>
        <taxon>Actinomycetota</taxon>
        <taxon>Actinomycetes</taxon>
        <taxon>Streptosporangiales</taxon>
        <taxon>Nocardiopsidaceae</taxon>
        <taxon>Lipingzhangella</taxon>
    </lineage>
</organism>